<dbReference type="AlphaFoldDB" id="A0AA35UTQ2"/>
<organism evidence="2 3">
    <name type="scientific">Lactuca saligna</name>
    <name type="common">Willowleaf lettuce</name>
    <dbReference type="NCBI Taxonomy" id="75948"/>
    <lineage>
        <taxon>Eukaryota</taxon>
        <taxon>Viridiplantae</taxon>
        <taxon>Streptophyta</taxon>
        <taxon>Embryophyta</taxon>
        <taxon>Tracheophyta</taxon>
        <taxon>Spermatophyta</taxon>
        <taxon>Magnoliopsida</taxon>
        <taxon>eudicotyledons</taxon>
        <taxon>Gunneridae</taxon>
        <taxon>Pentapetalae</taxon>
        <taxon>asterids</taxon>
        <taxon>campanulids</taxon>
        <taxon>Asterales</taxon>
        <taxon>Asteraceae</taxon>
        <taxon>Cichorioideae</taxon>
        <taxon>Cichorieae</taxon>
        <taxon>Lactucinae</taxon>
        <taxon>Lactuca</taxon>
    </lineage>
</organism>
<feature type="compositionally biased region" description="Gly residues" evidence="1">
    <location>
        <begin position="288"/>
        <end position="297"/>
    </location>
</feature>
<protein>
    <submittedName>
        <fullName evidence="2">Uncharacterized protein</fullName>
    </submittedName>
</protein>
<dbReference type="PANTHER" id="PTHR35702:SF1">
    <property type="entry name" value="EXPRESSED PROTEIN"/>
    <property type="match status" value="1"/>
</dbReference>
<name>A0AA35UTQ2_LACSI</name>
<proteinExistence type="predicted"/>
<dbReference type="EMBL" id="OX465086">
    <property type="protein sequence ID" value="CAI9264866.1"/>
    <property type="molecule type" value="Genomic_DNA"/>
</dbReference>
<accession>A0AA35UTQ2</accession>
<evidence type="ECO:0000313" key="3">
    <source>
        <dbReference type="Proteomes" id="UP001177003"/>
    </source>
</evidence>
<feature type="region of interest" description="Disordered" evidence="1">
    <location>
        <begin position="64"/>
        <end position="85"/>
    </location>
</feature>
<reference evidence="2" key="1">
    <citation type="submission" date="2023-04" db="EMBL/GenBank/DDBJ databases">
        <authorList>
            <person name="Vijverberg K."/>
            <person name="Xiong W."/>
            <person name="Schranz E."/>
        </authorList>
    </citation>
    <scope>NUCLEOTIDE SEQUENCE</scope>
</reference>
<evidence type="ECO:0000256" key="1">
    <source>
        <dbReference type="SAM" id="MobiDB-lite"/>
    </source>
</evidence>
<dbReference type="Proteomes" id="UP001177003">
    <property type="component" value="Chromosome 0"/>
</dbReference>
<sequence>MEAKAAAKQAQQDGAKAAKMATWQAKRIIGTIISSGWDFFEAIYYGGIVTERFLKGELPRNTTYPSANFSHDQHSEPQSRNHQDGLSVATTGTVSAAGYAGYYSSSYQQQQPNQSYPKQQPNLSSQMYVQPSQTYVQPAGAYQSTGAPHQPISSFQNAGSYPGPAIYSTTYYNPGDYQPSGGYQTANYNTQTNSWSQGSHPSYAHQYPNYTTDSNVAIRDLVLIASSVSEGDYRSVKDITYFVLTVIYNNGGIEYNGDGGWEDGQGYGGGWDNGRGSGGRGRRRGRGRGGYPGRGGGGYRGGAKRINSLQGFLRAVRLRLEHILERISLIFDAGNIEKPSLITNTLFIGGALAARSV</sequence>
<feature type="compositionally biased region" description="Gly residues" evidence="1">
    <location>
        <begin position="268"/>
        <end position="279"/>
    </location>
</feature>
<gene>
    <name evidence="2" type="ORF">LSALG_LOCUS5499</name>
</gene>
<evidence type="ECO:0000313" key="2">
    <source>
        <dbReference type="EMBL" id="CAI9264866.1"/>
    </source>
</evidence>
<keyword evidence="3" id="KW-1185">Reference proteome</keyword>
<feature type="region of interest" description="Disordered" evidence="1">
    <location>
        <begin position="268"/>
        <end position="297"/>
    </location>
</feature>
<dbReference type="PANTHER" id="PTHR35702">
    <property type="entry name" value="EXPRESSED PROTEIN"/>
    <property type="match status" value="1"/>
</dbReference>
<feature type="compositionally biased region" description="Basic and acidic residues" evidence="1">
    <location>
        <begin position="71"/>
        <end position="83"/>
    </location>
</feature>